<evidence type="ECO:0000313" key="3">
    <source>
        <dbReference type="Proteomes" id="UP000310017"/>
    </source>
</evidence>
<gene>
    <name evidence="2" type="ORF">FGM00_05755</name>
</gene>
<dbReference type="Pfam" id="PF13585">
    <property type="entry name" value="CHU_C"/>
    <property type="match status" value="1"/>
</dbReference>
<feature type="signal peptide" evidence="1">
    <location>
        <begin position="1"/>
        <end position="27"/>
    </location>
</feature>
<evidence type="ECO:0000313" key="2">
    <source>
        <dbReference type="EMBL" id="QCW99627.1"/>
    </source>
</evidence>
<organism evidence="2 3">
    <name type="scientific">Aggregatimonas sangjinii</name>
    <dbReference type="NCBI Taxonomy" id="2583587"/>
    <lineage>
        <taxon>Bacteria</taxon>
        <taxon>Pseudomonadati</taxon>
        <taxon>Bacteroidota</taxon>
        <taxon>Flavobacteriia</taxon>
        <taxon>Flavobacteriales</taxon>
        <taxon>Flavobacteriaceae</taxon>
        <taxon>Aggregatimonas</taxon>
    </lineage>
</organism>
<dbReference type="InterPro" id="IPR026341">
    <property type="entry name" value="T9SS_type_B"/>
</dbReference>
<dbReference type="EMBL" id="CP040710">
    <property type="protein sequence ID" value="QCW99627.1"/>
    <property type="molecule type" value="Genomic_DNA"/>
</dbReference>
<proteinExistence type="predicted"/>
<dbReference type="RefSeq" id="WP_138851980.1">
    <property type="nucleotide sequence ID" value="NZ_CP040710.1"/>
</dbReference>
<name>A0A5B7SRK2_9FLAO</name>
<keyword evidence="3" id="KW-1185">Reference proteome</keyword>
<dbReference type="NCBIfam" id="TIGR04131">
    <property type="entry name" value="Bac_Flav_CTERM"/>
    <property type="match status" value="1"/>
</dbReference>
<evidence type="ECO:0000256" key="1">
    <source>
        <dbReference type="SAM" id="SignalP"/>
    </source>
</evidence>
<dbReference type="OrthoDB" id="607469at2"/>
<sequence>MLPKRQRHIFYAALLLTLSAVCTTAVANSSVIALLSEVISPSKIEATDTLENNSLKAPTTTANELLKSSATASAPFFMTIIQGADEEVNCADNGLTIARFNLCGDFDDRVISLSGSYSNVSWYQLGGACSPDVNDDCPNTTVSCYGSPVSTGPTFSLDASAISSSNGAEFRVVADGQQFFFKVKKSNITQSVVTEDYICGVPGRIQVTNLSSAYEFSIDSGSGFGPWQGPIFNNLLDGTYIVKARLQNTPDACEYPYEPIVINAIDLAIEVDFVDADCVGETGSITVTPTAGIGPYKYTLLDDTGSAQEFTPFIPDNPYTFSAVGFGTYTVQVETQECTGDVLNGIDPPRQSLDTGGNPITIGAGVAALTASAEPNNSFSTACGINTVDITVYTSGGTAPYTYIVNGVGPSSPSYTDSRVETITTPGTYEFLITDANGCTITASANVEELTPPDITVAGVDGTCTNGGSRLEFTIVDAKGFDLEYRADPGNAWSNNPVLSVPPNVTYNNIQVQYSSGAFTCIMDLPDSITVNGVNGITGTAVKNSDVSCNLGGGTTGGEIEFQGPFTGGSGTGYQYSIDGVTFSTNLTYSGLAQGTYTPVIIDDSGCRRDLTAIQIFDVDPPTDIAFAQNDINCAAGTSEVILTVTGSAAIATYEIINPTAFNNGGNNTFVGLNTGTTYEFRATDVNGCSIVENFTPIVTSSIRARVQAGGDLRVCTGASDGTGTFLIDGFANNYTYNINGGPESAPQNDAQVVLPPSGAGTYTITITDADTGCTDTASFDIIEPASPINLTGTVRDMSCANNNRGRVIADATGGWNGYLYTLTYPAASGVPPVTKTGRTFNNLTHEGNYELSVVDSEGCTDTFNFSLTAIDAPAIALDDAASDFCYVPGTGATIGVTSTAGSALVATHQYRINGGSLQASPVFTGLTPGNYTIEVVDGNNCSAPLNVTVRPQLRVNTSIDTEIPCGGAPGQIRVQVSGGYLGSPDSPSTPKIYQVSIDGGAFGPTTPFSANSFLYSVTAGGTYVFRVTDNENCVADSSPLVVDPPQLIAPATAEVNPVSCGGTDNGRVIITPDATSGIPPYEVNFNGMGWTTQTVYSNLPVGTYPYLVRDSRGCETPPADAVVALDTTLPPDATASPLPATCSAGNIVEGGIQVTSVANGTPNFTFIVRDNLGTQLVEVNDVDPGTDLPLNINDPSLVPGTYTLVTLDANGCRDEDTITITTNEVVITPIDFEPAITCDDSAFTYTVQVTPTIFPTVPTYEIRIAGQPTFYALNNSNGPDTHTFSNTADGIQYGVAYTVEVLAPNGCIYEQEIPPIDGFSALDVTASSTAGYCDAFRNGQIQYSVDGFNSGDDLLIELRNNDDGSTITIENLTNVTTIPYTNTYEAVAGDYQILVTNLTDTCTDAVGIIIDQNLPSIDILAEEPANCNAEGQITVQGSGGSGGPYEFFFATQGDPEPSAIDPGWTTNTTFIGPAATYDVYVRDNSGVCTSSAIATIIQLDPDLVPPTIDVVNQCVVTATAFDITVSMPGGTDTPRFTLAGDTQFGVFNGGTNLWEYTYQVSSPGSYIVDVIDANGCTSQGTAEVYEFLSASGDFSTIPTCNTADGIITMNVIGGSDQFSYQLQDGGGADIGAPVTGDRNAGILTGVAPGTYQVEVTDTETGCDFTVDVQLAAATPPIIDGEFKQDISCEGENDGTIDIILQPGSDIDTPIQFILNNLDSGLEHTRNNTGSFIDLPPAEYQVEVLTARNCSVLSNPIDIIEPTPFTISTMAPANFICEPNANQFSVATIIVNGSGGTPGLIAGQEYQYSIVGFSNYQYSNTFEVVDNGSIQNITIYAIDDNGCQASTVVTINPPSTVVPSLSVISPLDCRDDEVVEISATGTNDFTVITTGPSGTTIANVNGTNTTPATILLPVAGDYNFIVRDNSPFGCDYPMPQHTVNIPQDPTAVASEGNPVQCFGDANGSIFIEVSDYSGIYDYRVFEGSDTTKTTVITSGTFDTANFPDVSGDPARITGLAAGNYYVEVVSQAAPYCRADSNVMTVRSPNGVLDVQAVETGNVSCDDNIGKIVATGSGGWDIAAYEFQLRKDDELGTSPFPIEVPYQASNEFENLTHGNYIVEIRDAEGCTDSFALTLDEIPPIVAGIREPVNLVCPGGNNAVLEAFDIATGNPGASGGVAGAGYKYQLIYLDSPNTVPITPSTPVGLDERNRSGLQDGPTFIGTSGGVISAGWYAIEVTSSFSCSFVTPPYEVIPPPPIEPRLVQTRVPGCGGDGEMRLFIENPDPLFTYEYLMYENGAPVGTYTAMVGSEVFPIPGFDGITYQFDVRKINASNTCDAVQSNGITIRDATGILLTVTQIDDISCDDQQDGRIESFASGGIGNEIFTIYHGNPIDAYSPDPGAVEVASQDFGTFEGLLPADDYYIAVRSGVSGCEDIQGPFVIVNPEPIVVARTPTPVSCNGEEDGTILVEVTSGGEGLIQFAIGPNFDEFFSDSANPGTYVFDELAAGTYEILIQDDAGCVQRRFVEVTEPDELQITGLQTTPELCIDASDGTVIFNIQGGTPFNDPMVSATPYYEYKLEMNSPIDETGTGVFAPYDGQAIQNLQGGATYVLYIQDANLCPAADVFDVGVGVDLAADPLVQYGCEGMFPNSTASVLMQDSSVLPELLYYLEDMNAVGPPLTIQEMIDQADTQSTWGDLPSSEYTAHIFHSNGCSNSVQFEIEQYDPLILTAEKTDVNEVTATASGGYGEYEFFFQGVSQGADNVYLTNMDTTVEVRVVDAQGCEATVAIPFEFTGMLEIPNFFTPDGDGMNDEWVIQNRELFPNIEVKIYDRYGRVVAELDQLTNWDGTYESKDLPSGDYWYVVNQNDARNTRFVGHFTLYR</sequence>
<dbReference type="KEGG" id="asag:FGM00_05755"/>
<dbReference type="Pfam" id="PF13573">
    <property type="entry name" value="SprB"/>
    <property type="match status" value="3"/>
</dbReference>
<accession>A0A5B7SRK2</accession>
<dbReference type="InterPro" id="IPR025667">
    <property type="entry name" value="SprB_repeat"/>
</dbReference>
<protein>
    <submittedName>
        <fullName evidence="2">T9SS type B sorting domain-containing protein</fullName>
    </submittedName>
</protein>
<feature type="chain" id="PRO_5022996615" evidence="1">
    <location>
        <begin position="28"/>
        <end position="2878"/>
    </location>
</feature>
<keyword evidence="1" id="KW-0732">Signal</keyword>
<dbReference type="Proteomes" id="UP000310017">
    <property type="component" value="Chromosome"/>
</dbReference>
<reference evidence="2 3" key="1">
    <citation type="submission" date="2019-05" db="EMBL/GenBank/DDBJ databases">
        <title>Genome sequencing of F202Z8.</title>
        <authorList>
            <person name="Kwon Y.M."/>
        </authorList>
    </citation>
    <scope>NUCLEOTIDE SEQUENCE [LARGE SCALE GENOMIC DNA]</scope>
    <source>
        <strain evidence="2 3">F202Z8</strain>
    </source>
</reference>